<protein>
    <submittedName>
        <fullName evidence="1">Uncharacterized protein</fullName>
    </submittedName>
</protein>
<accession>F7Y914</accession>
<dbReference type="AlphaFoldDB" id="F7Y914"/>
<sequence>MGLAGIDQKTRAERAGVLLPTIRDAPSAIGGEVSSRPASIRKRRAAASLTVERPWTADEWAAPDIKAQRPVRVLRNADPDALPDFAVWVIIACEP</sequence>
<dbReference type="Proteomes" id="UP000001623">
    <property type="component" value="Chromosome"/>
</dbReference>
<name>F7Y914_MESOW</name>
<gene>
    <name evidence="1" type="ordered locus">Mesop_0832</name>
</gene>
<proteinExistence type="predicted"/>
<dbReference type="HOGENOM" id="CLU_2369562_0_0_5"/>
<dbReference type="EMBL" id="CP002279">
    <property type="protein sequence ID" value="AEH85324.1"/>
    <property type="molecule type" value="Genomic_DNA"/>
</dbReference>
<evidence type="ECO:0000313" key="2">
    <source>
        <dbReference type="Proteomes" id="UP000001623"/>
    </source>
</evidence>
<evidence type="ECO:0000313" key="1">
    <source>
        <dbReference type="EMBL" id="AEH85324.1"/>
    </source>
</evidence>
<dbReference type="KEGG" id="mop:Mesop_0832"/>
<organism evidence="1 2">
    <name type="scientific">Mesorhizobium opportunistum (strain LMG 24607 / HAMBI 3007 / WSM2075)</name>
    <dbReference type="NCBI Taxonomy" id="536019"/>
    <lineage>
        <taxon>Bacteria</taxon>
        <taxon>Pseudomonadati</taxon>
        <taxon>Pseudomonadota</taxon>
        <taxon>Alphaproteobacteria</taxon>
        <taxon>Hyphomicrobiales</taxon>
        <taxon>Phyllobacteriaceae</taxon>
        <taxon>Mesorhizobium</taxon>
    </lineage>
</organism>
<reference evidence="1 2" key="1">
    <citation type="submission" date="2010-10" db="EMBL/GenBank/DDBJ databases">
        <title>Complete sequence of Mesorhizobium opportunistum WSM2075.</title>
        <authorList>
            <consortium name="US DOE Joint Genome Institute"/>
            <person name="Lucas S."/>
            <person name="Copeland A."/>
            <person name="Lapidus A."/>
            <person name="Cheng J.-F."/>
            <person name="Bruce D."/>
            <person name="Goodwin L."/>
            <person name="Pitluck S."/>
            <person name="Chertkov O."/>
            <person name="Misra M."/>
            <person name="Detter J.C."/>
            <person name="Han C."/>
            <person name="Tapia R."/>
            <person name="Land M."/>
            <person name="Hauser L."/>
            <person name="Kyrpides N."/>
            <person name="Ovchinnikova G."/>
            <person name="Mavrommatis K.M."/>
            <person name="Tiwari R.P."/>
            <person name="Howieson J.G."/>
            <person name="O'Hara G.W."/>
            <person name="Nandasena K.G."/>
            <person name="Woyke T."/>
        </authorList>
    </citation>
    <scope>NUCLEOTIDE SEQUENCE [LARGE SCALE GENOMIC DNA]</scope>
    <source>
        <strain evidence="2">LMG 24607 / HAMBI 3007 / WSM2075</strain>
    </source>
</reference>